<evidence type="ECO:0000259" key="2">
    <source>
        <dbReference type="Pfam" id="PF02698"/>
    </source>
</evidence>
<evidence type="ECO:0000256" key="1">
    <source>
        <dbReference type="SAM" id="Phobius"/>
    </source>
</evidence>
<dbReference type="GO" id="GO:0005886">
    <property type="term" value="C:plasma membrane"/>
    <property type="evidence" value="ECO:0007669"/>
    <property type="project" value="TreeGrafter"/>
</dbReference>
<name>A0A5S3VDR3_9GAMM</name>
<accession>A0A5S3VDR3</accession>
<evidence type="ECO:0000313" key="4">
    <source>
        <dbReference type="Proteomes" id="UP000307217"/>
    </source>
</evidence>
<dbReference type="InterPro" id="IPR003848">
    <property type="entry name" value="DUF218"/>
</dbReference>
<reference evidence="3 4" key="1">
    <citation type="submission" date="2018-01" db="EMBL/GenBank/DDBJ databases">
        <authorList>
            <person name="Paulsen S."/>
            <person name="Gram L.K."/>
        </authorList>
    </citation>
    <scope>NUCLEOTIDE SEQUENCE [LARGE SCALE GENOMIC DNA]</scope>
    <source>
        <strain evidence="3 4">S3790</strain>
    </source>
</reference>
<evidence type="ECO:0000313" key="3">
    <source>
        <dbReference type="EMBL" id="TMO70444.1"/>
    </source>
</evidence>
<proteinExistence type="predicted"/>
<reference evidence="4" key="2">
    <citation type="submission" date="2019-06" db="EMBL/GenBank/DDBJ databases">
        <title>Co-occurence of chitin degradation, pigmentation and bioactivity in marine Pseudoalteromonas.</title>
        <authorList>
            <person name="Sonnenschein E.C."/>
            <person name="Bech P.K."/>
        </authorList>
    </citation>
    <scope>NUCLEOTIDE SEQUENCE [LARGE SCALE GENOMIC DNA]</scope>
    <source>
        <strain evidence="4">S3790</strain>
    </source>
</reference>
<dbReference type="EMBL" id="PNBX01000003">
    <property type="protein sequence ID" value="TMO70444.1"/>
    <property type="molecule type" value="Genomic_DNA"/>
</dbReference>
<dbReference type="PANTHER" id="PTHR30336">
    <property type="entry name" value="INNER MEMBRANE PROTEIN, PROBABLE PERMEASE"/>
    <property type="match status" value="1"/>
</dbReference>
<dbReference type="RefSeq" id="WP_138589596.1">
    <property type="nucleotide sequence ID" value="NZ_PNBX01000003.1"/>
</dbReference>
<feature type="transmembrane region" description="Helical" evidence="1">
    <location>
        <begin position="7"/>
        <end position="30"/>
    </location>
</feature>
<organism evidence="3 4">
    <name type="scientific">Pseudoalteromonas aurantia</name>
    <dbReference type="NCBI Taxonomy" id="43654"/>
    <lineage>
        <taxon>Bacteria</taxon>
        <taxon>Pseudomonadati</taxon>
        <taxon>Pseudomonadota</taxon>
        <taxon>Gammaproteobacteria</taxon>
        <taxon>Alteromonadales</taxon>
        <taxon>Pseudoalteromonadaceae</taxon>
        <taxon>Pseudoalteromonas</taxon>
    </lineage>
</organism>
<sequence length="254" mass="27930">MFEIKKIIGSVLMPLPLSLLFIAFCLLFVSKTNTKSFIITWLLVLFLWAISTPYVANRIITPQERVLKPFNVTQHTHLDKIVVLGCDVYPNSQLPSNGQLGGCALSRLVEGLRLAHHYPRADLIVSGGGHSKTSNAALMAKTAQALGIPAHRVKQNPRALDTKDEARLLAPHLVDRQVALVTSASHMSRATDLFKAQGVEVIAAPIQFYSLSSQPQSRQFIAQASILKAVTSHCHEWVGKAWISLLRTIDPEAL</sequence>
<dbReference type="Proteomes" id="UP000307217">
    <property type="component" value="Unassembled WGS sequence"/>
</dbReference>
<dbReference type="InterPro" id="IPR051599">
    <property type="entry name" value="Cell_Envelope_Assoc"/>
</dbReference>
<dbReference type="CDD" id="cd06259">
    <property type="entry name" value="YdcF-like"/>
    <property type="match status" value="1"/>
</dbReference>
<protein>
    <recommendedName>
        <fullName evidence="2">DUF218 domain-containing protein</fullName>
    </recommendedName>
</protein>
<keyword evidence="1" id="KW-0812">Transmembrane</keyword>
<comment type="caution">
    <text evidence="3">The sequence shown here is derived from an EMBL/GenBank/DDBJ whole genome shotgun (WGS) entry which is preliminary data.</text>
</comment>
<gene>
    <name evidence="3" type="ORF">CWC19_01110</name>
</gene>
<keyword evidence="1" id="KW-1133">Transmembrane helix</keyword>
<dbReference type="AlphaFoldDB" id="A0A5S3VDR3"/>
<feature type="domain" description="DUF218" evidence="2">
    <location>
        <begin position="79"/>
        <end position="239"/>
    </location>
</feature>
<keyword evidence="1" id="KW-0472">Membrane</keyword>
<dbReference type="PANTHER" id="PTHR30336:SF4">
    <property type="entry name" value="ENVELOPE BIOGENESIS FACTOR ELYC"/>
    <property type="match status" value="1"/>
</dbReference>
<dbReference type="GO" id="GO:0000270">
    <property type="term" value="P:peptidoglycan metabolic process"/>
    <property type="evidence" value="ECO:0007669"/>
    <property type="project" value="TreeGrafter"/>
</dbReference>
<dbReference type="Pfam" id="PF02698">
    <property type="entry name" value="DUF218"/>
    <property type="match status" value="1"/>
</dbReference>
<dbReference type="GO" id="GO:0043164">
    <property type="term" value="P:Gram-negative-bacterium-type cell wall biogenesis"/>
    <property type="evidence" value="ECO:0007669"/>
    <property type="project" value="TreeGrafter"/>
</dbReference>
<feature type="transmembrane region" description="Helical" evidence="1">
    <location>
        <begin position="36"/>
        <end position="56"/>
    </location>
</feature>
<dbReference type="OrthoDB" id="9809813at2"/>